<comment type="caution">
    <text evidence="1">The sequence shown here is derived from an EMBL/GenBank/DDBJ whole genome shotgun (WGS) entry which is preliminary data.</text>
</comment>
<dbReference type="Proteomes" id="UP000613002">
    <property type="component" value="Unassembled WGS sequence"/>
</dbReference>
<reference evidence="1 2" key="1">
    <citation type="submission" date="2020-08" db="EMBL/GenBank/DDBJ databases">
        <title>Genomic Encyclopedia of Type Strains, Phase IV (KMG-IV): sequencing the most valuable type-strain genomes for metagenomic binning, comparative biology and taxonomic classification.</title>
        <authorList>
            <person name="Goeker M."/>
        </authorList>
    </citation>
    <scope>NUCLEOTIDE SEQUENCE [LARGE SCALE GENOMIC DNA]</scope>
    <source>
        <strain evidence="1 2">DSM 14590</strain>
    </source>
</reference>
<evidence type="ECO:0000313" key="1">
    <source>
        <dbReference type="EMBL" id="MBB3870103.1"/>
    </source>
</evidence>
<name>A0A6G9J774_9BACL</name>
<evidence type="ECO:0000313" key="2">
    <source>
        <dbReference type="Proteomes" id="UP000613002"/>
    </source>
</evidence>
<dbReference type="RefSeq" id="WP_062756290.1">
    <property type="nucleotide sequence ID" value="NZ_BDAQ01000020.1"/>
</dbReference>
<dbReference type="EMBL" id="JACICZ010000015">
    <property type="protein sequence ID" value="MBB3870103.1"/>
    <property type="molecule type" value="Genomic_DNA"/>
</dbReference>
<keyword evidence="2" id="KW-1185">Reference proteome</keyword>
<proteinExistence type="predicted"/>
<accession>A0A6G9J774</accession>
<organism evidence="1 2">
    <name type="scientific">Parageobacillus toebii NBRC 107807</name>
    <dbReference type="NCBI Taxonomy" id="1223503"/>
    <lineage>
        <taxon>Bacteria</taxon>
        <taxon>Bacillati</taxon>
        <taxon>Bacillota</taxon>
        <taxon>Bacilli</taxon>
        <taxon>Bacillales</taxon>
        <taxon>Anoxybacillaceae</taxon>
        <taxon>Parageobacillus</taxon>
    </lineage>
</organism>
<protein>
    <submittedName>
        <fullName evidence="1">Uncharacterized protein</fullName>
    </submittedName>
</protein>
<gene>
    <name evidence="1" type="ORF">HNR78_003003</name>
</gene>
<dbReference type="AlphaFoldDB" id="A0A6G9J774"/>
<sequence>MGNFKFNMARYLEELISFKWVILGVIIYFYGAVMKKEIVGNAYKVGMVVNGWDITLNLLNDMYIIVYFIIPLELFISTTSILADFNYETLIRLGTLKKWVFRSLKHFWKKTSILLLIWAFMSIYMTIGLPFSWNWSQFSNSNHIYNNLNKISVFFQTPLSAFIFQLILLFLTLSLLHLILSLLYVTTRNKNFILIICVIFFLGGMAGFKLLPKEFAFLSPTTYFSVTKYLDSFNSPILGFGILLGLIIICLLYLLLLDLNKKKYFQTIKPYLSLLIYLFLCFLGIVSTSISLNSGERTVLDVWIMSFRGSSSENFIYFPFFFYSIVFFGFIYLVNVYISEEIDRMGYYKIIRFRNLNKWFWSWFKKILIKVVFLLLLLTLLSISVGAIMGMKLNFYTTVFNASLYAVFYHFFINGFLQIVFYIFSVFIVSWIRKEPVHGLILISVFMILMLPGTNPLGLIPVGLNSLVYLEDFSPFHITLILLMANFLVYLVIKYLFTKSLKI</sequence>